<dbReference type="PANTHER" id="PTHR43024">
    <property type="entry name" value="UDP-N-ACETYLMURAMOYL-TRIPEPTIDE--D-ALANYL-D-ALANINE LIGASE"/>
    <property type="match status" value="1"/>
</dbReference>
<evidence type="ECO:0000313" key="7">
    <source>
        <dbReference type="EMBL" id="HIZ36681.1"/>
    </source>
</evidence>
<dbReference type="EMBL" id="DXBY01000222">
    <property type="protein sequence ID" value="HIZ36681.1"/>
    <property type="molecule type" value="Genomic_DNA"/>
</dbReference>
<evidence type="ECO:0000256" key="5">
    <source>
        <dbReference type="SAM" id="MobiDB-lite"/>
    </source>
</evidence>
<sequence length="1575" mass="168819">MSASAHQLRLHRLRAYRYRMPLKRPYGTARDVITESVNFVVRLYGSFAGRELEGVGESQPRHELTGDGAPDNASAWAFLHTALSALDGAELDLTTRSTAVGSIRTVMADLTRLAHAEAEEIHGPKPFRGTLLGIEVALLDLAARGLGLRISQLLTERRNRARISIGTISTTAALEEIGDRAARQRRFPITRLKGAGSVQHNLAVLGAAARGNAAANRVKPLWIDINEAMDLPTATDFVRQAAAQMAAGELPTELIVEGPLPKKDGVQHADLQRIADEAVADLGSGRKLDLQIMADENIWDADDLAELEARGGCRAINIKAPKAGGLLACLDLADRAVATGSDIRLCIGGMLGTSELTAWALHNLGKSMPRIDYMTTVPPRNIEAAIAAPASTYSARGSNVIALQRKPGLGTSLLPDELAPFVEAEHDVGASGAPPVPGGSQPSGLPLADLPALTGGTWTTPPPDGGMAVGGTFLAETIKPGQVVVTMETGGWEESLRRRAGQAEREPADVAKRAAEAGAAALITSTPLTEPTLPVLTVDDPRQALWALGAEARRRYAGPLVAVTGTAGKSTTTAMLQHVLSGTDRVHYPTGNWNTIDGVSYTLAGLLQPSDLAVLEAAHVGFVGFGDWSTPEMIRPDIAIVTAIGQAHADLDDTLEGTARLKARLFRGLHGTGTAVLNLDTPHADILLAEAHEHAGRVITYGRHPEADLRLVDYHSATRQVTAMIDGRRISLRLGVSGEHNALNALAVLAVLDALGRPEQDYLERFAEIRPLRGRGQVKKARLGERRLTIVDQSYNANPASMQATLQDFRERYPSSRRVLVLGDMLELGDQSEPLHTELIDAVLAVGPARVFCVGEFMSGLWERLPTTLRGARVATADELDVHLRRELRDGDVLFVKSSHGVGLHRLVTRLQRQELHRPPVAEPARDEPAAVPDPEPTPPTGSLTARVTGTLRTIARGAKRRLDSPPHPHHRPWAPDWPSTAAQLLREHEESGRNLGSLAIAHAAQQQGADLEWLSNREVWAVLPDRRVPIVGHIGTESAMSASIASDKVLARRVLEAAGVFVPEGRVVRSAAQAARALAAIGGPVVVKPRFGSMGNGVTVNVDDVDQVQTAYELARRHSKSVLVERCVQGEEYRAHATDQQCVGVFRRHLPSVTGDGSATVRELIRAKNEQRAAHPITREHPIPADGVTEHALAHQGFTWSSVPAASQRVVVRHTNGITSGGDAEECLAEAGPDLKATAARAVAAIPGMDWGGVDLLVEEGTGTAYVLEVNTDAAINGSAYPVAGTPRDLGRALWERLYEKSVPEPSRTHAAAPPPIREPRTLAPTEEATGPISLKDLLQEHLREHGWDVTAHSPRIWTATDGGGRTAWFSHVLSATDTALSTFPLRRQLVLQRVLARQKVPQLTGRRVRGIDELAAFRDKHQSAVLLRPTKAATTDASASIGPTGPIDPSVFQRRTDWFARPYPTGTRLRLVATRDDVLTILAPDGQPRPDADSTARASALAVQAVRAVPQLRWAVVDVLVRAGRFGRRHALVESMTLQPVFSTLDAIVAGDLQAVFAMLLDGAGDIPAPSTT</sequence>
<feature type="domain" description="ATP-grasp" evidence="6">
    <location>
        <begin position="1053"/>
        <end position="1300"/>
    </location>
</feature>
<dbReference type="InterPro" id="IPR036615">
    <property type="entry name" value="Mur_ligase_C_dom_sf"/>
</dbReference>
<evidence type="ECO:0000313" key="8">
    <source>
        <dbReference type="Proteomes" id="UP000824037"/>
    </source>
</evidence>
<dbReference type="InterPro" id="IPR005479">
    <property type="entry name" value="CPAse_ATP-bd"/>
</dbReference>
<dbReference type="SUPFAM" id="SSF54826">
    <property type="entry name" value="Enolase N-terminal domain-like"/>
    <property type="match status" value="1"/>
</dbReference>
<dbReference type="GO" id="GO:0046872">
    <property type="term" value="F:metal ion binding"/>
    <property type="evidence" value="ECO:0007669"/>
    <property type="project" value="InterPro"/>
</dbReference>
<dbReference type="InterPro" id="IPR051046">
    <property type="entry name" value="MurCDEF_CellWall_CoF430Synth"/>
</dbReference>
<reference evidence="7" key="2">
    <citation type="submission" date="2021-04" db="EMBL/GenBank/DDBJ databases">
        <authorList>
            <person name="Gilroy R."/>
        </authorList>
    </citation>
    <scope>NUCLEOTIDE SEQUENCE</scope>
    <source>
        <strain evidence="7">ChiGjej4B4-7305</strain>
    </source>
</reference>
<dbReference type="Pfam" id="PF02786">
    <property type="entry name" value="CPSase_L_D2"/>
    <property type="match status" value="1"/>
</dbReference>
<feature type="region of interest" description="Disordered" evidence="5">
    <location>
        <begin position="428"/>
        <end position="448"/>
    </location>
</feature>
<accession>A0A9D2J4U1</accession>
<feature type="region of interest" description="Disordered" evidence="5">
    <location>
        <begin position="915"/>
        <end position="949"/>
    </location>
</feature>
<dbReference type="Gene3D" id="3.30.470.20">
    <property type="entry name" value="ATP-grasp fold, B domain"/>
    <property type="match status" value="2"/>
</dbReference>
<evidence type="ECO:0000256" key="2">
    <source>
        <dbReference type="ARBA" id="ARBA00022741"/>
    </source>
</evidence>
<gene>
    <name evidence="7" type="ORF">H9815_12960</name>
</gene>
<evidence type="ECO:0000256" key="3">
    <source>
        <dbReference type="ARBA" id="ARBA00022840"/>
    </source>
</evidence>
<dbReference type="InterPro" id="IPR029017">
    <property type="entry name" value="Enolase-like_N"/>
</dbReference>
<dbReference type="Pfam" id="PF08245">
    <property type="entry name" value="Mur_ligase_M"/>
    <property type="match status" value="1"/>
</dbReference>
<dbReference type="GO" id="GO:0016881">
    <property type="term" value="F:acid-amino acid ligase activity"/>
    <property type="evidence" value="ECO:0007669"/>
    <property type="project" value="InterPro"/>
</dbReference>
<proteinExistence type="predicted"/>
<dbReference type="SUPFAM" id="SSF56059">
    <property type="entry name" value="Glutathione synthetase ATP-binding domain-like"/>
    <property type="match status" value="1"/>
</dbReference>
<reference evidence="7" key="1">
    <citation type="journal article" date="2021" name="PeerJ">
        <title>Extensive microbial diversity within the chicken gut microbiome revealed by metagenomics and culture.</title>
        <authorList>
            <person name="Gilroy R."/>
            <person name="Ravi A."/>
            <person name="Getino M."/>
            <person name="Pursley I."/>
            <person name="Horton D.L."/>
            <person name="Alikhan N.F."/>
            <person name="Baker D."/>
            <person name="Gharbi K."/>
            <person name="Hall N."/>
            <person name="Watson M."/>
            <person name="Adriaenssens E.M."/>
            <person name="Foster-Nyarko E."/>
            <person name="Jarju S."/>
            <person name="Secka A."/>
            <person name="Antonio M."/>
            <person name="Oren A."/>
            <person name="Chaudhuri R.R."/>
            <person name="La Ragione R."/>
            <person name="Hildebrand F."/>
            <person name="Pallen M.J."/>
        </authorList>
    </citation>
    <scope>NUCLEOTIDE SEQUENCE</scope>
    <source>
        <strain evidence="7">ChiGjej4B4-7305</strain>
    </source>
</reference>
<evidence type="ECO:0000256" key="1">
    <source>
        <dbReference type="ARBA" id="ARBA00022598"/>
    </source>
</evidence>
<dbReference type="InterPro" id="IPR036565">
    <property type="entry name" value="Mur-like_cat_sf"/>
</dbReference>
<dbReference type="InterPro" id="IPR011761">
    <property type="entry name" value="ATP-grasp"/>
</dbReference>
<keyword evidence="3 4" id="KW-0067">ATP-binding</keyword>
<dbReference type="PANTHER" id="PTHR43024:SF1">
    <property type="entry name" value="UDP-N-ACETYLMURAMOYL-TRIPEPTIDE--D-ALANYL-D-ALANINE LIGASE"/>
    <property type="match status" value="1"/>
</dbReference>
<feature type="region of interest" description="Disordered" evidence="5">
    <location>
        <begin position="959"/>
        <end position="978"/>
    </location>
</feature>
<dbReference type="GO" id="GO:0005524">
    <property type="term" value="F:ATP binding"/>
    <property type="evidence" value="ECO:0007669"/>
    <property type="project" value="UniProtKB-UniRule"/>
</dbReference>
<dbReference type="SUPFAM" id="SSF53244">
    <property type="entry name" value="MurD-like peptide ligases, peptide-binding domain"/>
    <property type="match status" value="1"/>
</dbReference>
<dbReference type="Pfam" id="PF13378">
    <property type="entry name" value="MR_MLE_C"/>
    <property type="match status" value="1"/>
</dbReference>
<dbReference type="Proteomes" id="UP000824037">
    <property type="component" value="Unassembled WGS sequence"/>
</dbReference>
<organism evidence="7 8">
    <name type="scientific">Candidatus Ruania gallistercoris</name>
    <dbReference type="NCBI Taxonomy" id="2838746"/>
    <lineage>
        <taxon>Bacteria</taxon>
        <taxon>Bacillati</taxon>
        <taxon>Actinomycetota</taxon>
        <taxon>Actinomycetes</taxon>
        <taxon>Micrococcales</taxon>
        <taxon>Ruaniaceae</taxon>
        <taxon>Ruania</taxon>
    </lineage>
</organism>
<comment type="caution">
    <text evidence="7">The sequence shown here is derived from an EMBL/GenBank/DDBJ whole genome shotgun (WGS) entry which is preliminary data.</text>
</comment>
<keyword evidence="2 4" id="KW-0547">Nucleotide-binding</keyword>
<dbReference type="Gene3D" id="3.30.390.10">
    <property type="entry name" value="Enolase-like, N-terminal domain"/>
    <property type="match status" value="1"/>
</dbReference>
<evidence type="ECO:0000259" key="6">
    <source>
        <dbReference type="PROSITE" id="PS50975"/>
    </source>
</evidence>
<evidence type="ECO:0000256" key="4">
    <source>
        <dbReference type="PROSITE-ProRule" id="PRU00409"/>
    </source>
</evidence>
<dbReference type="Gene3D" id="3.40.1190.10">
    <property type="entry name" value="Mur-like, catalytic domain"/>
    <property type="match status" value="1"/>
</dbReference>
<dbReference type="InterPro" id="IPR036849">
    <property type="entry name" value="Enolase-like_C_sf"/>
</dbReference>
<dbReference type="SUPFAM" id="SSF51604">
    <property type="entry name" value="Enolase C-terminal domain-like"/>
    <property type="match status" value="1"/>
</dbReference>
<dbReference type="Gene3D" id="3.90.190.20">
    <property type="entry name" value="Mur ligase, C-terminal domain"/>
    <property type="match status" value="1"/>
</dbReference>
<dbReference type="Pfam" id="PF02875">
    <property type="entry name" value="Mur_ligase_C"/>
    <property type="match status" value="1"/>
</dbReference>
<dbReference type="SUPFAM" id="SSF53623">
    <property type="entry name" value="MurD-like peptide ligases, catalytic domain"/>
    <property type="match status" value="1"/>
</dbReference>
<dbReference type="InterPro" id="IPR029065">
    <property type="entry name" value="Enolase_C-like"/>
</dbReference>
<feature type="region of interest" description="Disordered" evidence="5">
    <location>
        <begin position="1304"/>
        <end position="1330"/>
    </location>
</feature>
<dbReference type="InterPro" id="IPR004101">
    <property type="entry name" value="Mur_ligase_C"/>
</dbReference>
<dbReference type="PROSITE" id="PS50975">
    <property type="entry name" value="ATP_GRASP"/>
    <property type="match status" value="1"/>
</dbReference>
<feature type="compositionally biased region" description="Low complexity" evidence="5">
    <location>
        <begin position="429"/>
        <end position="448"/>
    </location>
</feature>
<keyword evidence="1" id="KW-0436">Ligase</keyword>
<protein>
    <recommendedName>
        <fullName evidence="6">ATP-grasp domain-containing protein</fullName>
    </recommendedName>
</protein>
<feature type="compositionally biased region" description="Basic and acidic residues" evidence="5">
    <location>
        <begin position="915"/>
        <end position="929"/>
    </location>
</feature>
<dbReference type="InterPro" id="IPR013221">
    <property type="entry name" value="Mur_ligase_cen"/>
</dbReference>
<dbReference type="Gene3D" id="3.20.20.120">
    <property type="entry name" value="Enolase-like C-terminal domain"/>
    <property type="match status" value="1"/>
</dbReference>
<name>A0A9D2J4U1_9MICO</name>